<feature type="transmembrane region" description="Helical" evidence="2">
    <location>
        <begin position="95"/>
        <end position="115"/>
    </location>
</feature>
<keyword evidence="2" id="KW-1133">Transmembrane helix</keyword>
<gene>
    <name evidence="3" type="ORF">PENVUL_c048G06412</name>
</gene>
<feature type="transmembrane region" description="Helical" evidence="2">
    <location>
        <begin position="21"/>
        <end position="46"/>
    </location>
</feature>
<dbReference type="Proteomes" id="UP000191518">
    <property type="component" value="Unassembled WGS sequence"/>
</dbReference>
<feature type="transmembrane region" description="Helical" evidence="2">
    <location>
        <begin position="218"/>
        <end position="236"/>
    </location>
</feature>
<dbReference type="AlphaFoldDB" id="A0A1V6RGK9"/>
<name>A0A1V6RGK9_9EURO</name>
<proteinExistence type="predicted"/>
<keyword evidence="4" id="KW-1185">Reference proteome</keyword>
<dbReference type="STRING" id="29845.A0A1V6RGK9"/>
<evidence type="ECO:0000256" key="1">
    <source>
        <dbReference type="SAM" id="MobiDB-lite"/>
    </source>
</evidence>
<reference evidence="4" key="1">
    <citation type="journal article" date="2017" name="Nat. Microbiol.">
        <title>Global analysis of biosynthetic gene clusters reveals vast potential of secondary metabolite production in Penicillium species.</title>
        <authorList>
            <person name="Nielsen J.C."/>
            <person name="Grijseels S."/>
            <person name="Prigent S."/>
            <person name="Ji B."/>
            <person name="Dainat J."/>
            <person name="Nielsen K.F."/>
            <person name="Frisvad J.C."/>
            <person name="Workman M."/>
            <person name="Nielsen J."/>
        </authorList>
    </citation>
    <scope>NUCLEOTIDE SEQUENCE [LARGE SCALE GENOMIC DNA]</scope>
    <source>
        <strain evidence="4">IBT 29486</strain>
    </source>
</reference>
<evidence type="ECO:0000313" key="3">
    <source>
        <dbReference type="EMBL" id="OQE00638.1"/>
    </source>
</evidence>
<protein>
    <submittedName>
        <fullName evidence="3">Uncharacterized protein</fullName>
    </submittedName>
</protein>
<feature type="transmembrane region" description="Helical" evidence="2">
    <location>
        <begin position="251"/>
        <end position="273"/>
    </location>
</feature>
<feature type="transmembrane region" description="Helical" evidence="2">
    <location>
        <begin position="135"/>
        <end position="157"/>
    </location>
</feature>
<evidence type="ECO:0000313" key="4">
    <source>
        <dbReference type="Proteomes" id="UP000191518"/>
    </source>
</evidence>
<feature type="region of interest" description="Disordered" evidence="1">
    <location>
        <begin position="163"/>
        <end position="197"/>
    </location>
</feature>
<sequence length="370" mass="41084">MSSCNFNCSAPTPALSPNSDITGIGIITNNIVTAGLAIVIISLHYVTVYDETRDPFQKAGQSFRPNPIDESSLKLPKLIIRPLFENGKKGKFSNFLIKVAWLITAFAFGISRLIGTIYRPESMGLEASLTGFNDWSFGQVTAMVLLVAPLITILEYFQDDKQDEPRIQDESRAEDEEQPLSDDQPIPPPELPAISSLAAMDSNDPDNDWIFHPNISDLIMTHLSTLISGVIIWTAHRDPLGKMNETLLDGYLMFAGIGMVVLILCSLMVETIFTESGPSLQLAEGDSKGWITRVSELRRPFRLLQEPPKAKKSEIFAAIRIGCYFPQDGGAIPVAIMLLTLKPRKKDEGAIMRAFAKWFSNFDVLLLRDY</sequence>
<dbReference type="EMBL" id="MDYP01000048">
    <property type="protein sequence ID" value="OQE00638.1"/>
    <property type="molecule type" value="Genomic_DNA"/>
</dbReference>
<keyword evidence="2" id="KW-0472">Membrane</keyword>
<keyword evidence="2" id="KW-0812">Transmembrane</keyword>
<comment type="caution">
    <text evidence="3">The sequence shown here is derived from an EMBL/GenBank/DDBJ whole genome shotgun (WGS) entry which is preliminary data.</text>
</comment>
<evidence type="ECO:0000256" key="2">
    <source>
        <dbReference type="SAM" id="Phobius"/>
    </source>
</evidence>
<organism evidence="3 4">
    <name type="scientific">Penicillium vulpinum</name>
    <dbReference type="NCBI Taxonomy" id="29845"/>
    <lineage>
        <taxon>Eukaryota</taxon>
        <taxon>Fungi</taxon>
        <taxon>Dikarya</taxon>
        <taxon>Ascomycota</taxon>
        <taxon>Pezizomycotina</taxon>
        <taxon>Eurotiomycetes</taxon>
        <taxon>Eurotiomycetidae</taxon>
        <taxon>Eurotiales</taxon>
        <taxon>Aspergillaceae</taxon>
        <taxon>Penicillium</taxon>
    </lineage>
</organism>
<accession>A0A1V6RGK9</accession>